<dbReference type="EMBL" id="CP003156">
    <property type="protein sequence ID" value="AEV33067.1"/>
    <property type="molecule type" value="Genomic_DNA"/>
</dbReference>
<feature type="binding site" evidence="16">
    <location>
        <position position="206"/>
    </location>
    <ligand>
        <name>S-adenosyl-L-methionine</name>
        <dbReference type="ChEBI" id="CHEBI:59789"/>
        <label>2</label>
    </ligand>
</feature>
<dbReference type="GO" id="GO:0051539">
    <property type="term" value="F:4 iron, 4 sulfur cluster binding"/>
    <property type="evidence" value="ECO:0007669"/>
    <property type="project" value="UniProtKB-KW"/>
</dbReference>
<dbReference type="PROSITE" id="PS51918">
    <property type="entry name" value="RADICAL_SAM"/>
    <property type="match status" value="1"/>
</dbReference>
<proteinExistence type="inferred from homology"/>
<feature type="binding site" evidence="17">
    <location>
        <position position="65"/>
    </location>
    <ligand>
        <name>[4Fe-4S] cluster</name>
        <dbReference type="ChEBI" id="CHEBI:49883"/>
        <note>4Fe-4S-S-AdoMet</note>
    </ligand>
</feature>
<evidence type="ECO:0000256" key="8">
    <source>
        <dbReference type="ARBA" id="ARBA00022723"/>
    </source>
</evidence>
<dbReference type="InterPro" id="IPR034505">
    <property type="entry name" value="Coproporphyrinogen-III_oxidase"/>
</dbReference>
<feature type="binding site" evidence="16">
    <location>
        <position position="52"/>
    </location>
    <ligand>
        <name>S-adenosyl-L-methionine</name>
        <dbReference type="ChEBI" id="CHEBI:59789"/>
        <label>1</label>
    </ligand>
</feature>
<keyword evidence="10 15" id="KW-0408">Iron</keyword>
<dbReference type="CDD" id="cd01335">
    <property type="entry name" value="Radical_SAM"/>
    <property type="match status" value="1"/>
</dbReference>
<dbReference type="PATRIC" id="fig|926562.3.peg.2105"/>
<evidence type="ECO:0000256" key="9">
    <source>
        <dbReference type="ARBA" id="ARBA00023002"/>
    </source>
</evidence>
<evidence type="ECO:0000313" key="19">
    <source>
        <dbReference type="EMBL" id="AEV33067.1"/>
    </source>
</evidence>
<evidence type="ECO:0000256" key="14">
    <source>
        <dbReference type="ARBA" id="ARBA00048321"/>
    </source>
</evidence>
<feature type="domain" description="Radical SAM core" evidence="18">
    <location>
        <begin position="43"/>
        <end position="275"/>
    </location>
</feature>
<keyword evidence="12 15" id="KW-0627">Porphyrin biosynthesis</keyword>
<feature type="binding site" evidence="17">
    <location>
        <position position="58"/>
    </location>
    <ligand>
        <name>[4Fe-4S] cluster</name>
        <dbReference type="ChEBI" id="CHEBI:49883"/>
        <note>4Fe-4S-S-AdoMet</note>
    </ligand>
</feature>
<dbReference type="SMART" id="SM00729">
    <property type="entry name" value="Elp3"/>
    <property type="match status" value="1"/>
</dbReference>
<dbReference type="eggNOG" id="COG0635">
    <property type="taxonomic scope" value="Bacteria"/>
</dbReference>
<protein>
    <recommendedName>
        <fullName evidence="15">Coproporphyrinogen-III oxidase</fullName>
        <ecNumber evidence="15">1.3.98.3</ecNumber>
    </recommendedName>
</protein>
<dbReference type="InterPro" id="IPR007197">
    <property type="entry name" value="rSAM"/>
</dbReference>
<evidence type="ECO:0000256" key="12">
    <source>
        <dbReference type="ARBA" id="ARBA00023244"/>
    </source>
</evidence>
<comment type="pathway">
    <text evidence="2 15">Porphyrin-containing compound metabolism; protoporphyrin-IX biosynthesis; protoporphyrinogen-IX from coproporphyrinogen-III (AdoMet route): step 1/1.</text>
</comment>
<keyword evidence="6 15" id="KW-0963">Cytoplasm</keyword>
<dbReference type="NCBIfam" id="TIGR00538">
    <property type="entry name" value="hemN"/>
    <property type="match status" value="1"/>
</dbReference>
<feature type="binding site" evidence="16">
    <location>
        <position position="326"/>
    </location>
    <ligand>
        <name>S-adenosyl-L-methionine</name>
        <dbReference type="ChEBI" id="CHEBI:59789"/>
        <label>1</label>
    </ligand>
</feature>
<dbReference type="InterPro" id="IPR006638">
    <property type="entry name" value="Elp3/MiaA/NifB-like_rSAM"/>
</dbReference>
<dbReference type="GO" id="GO:0005737">
    <property type="term" value="C:cytoplasm"/>
    <property type="evidence" value="ECO:0007669"/>
    <property type="project" value="UniProtKB-SubCell"/>
</dbReference>
<evidence type="ECO:0000256" key="4">
    <source>
        <dbReference type="ARBA" id="ARBA00011245"/>
    </source>
</evidence>
<dbReference type="UniPathway" id="UPA00251">
    <property type="reaction ID" value="UER00323"/>
</dbReference>
<evidence type="ECO:0000256" key="3">
    <source>
        <dbReference type="ARBA" id="ARBA00005493"/>
    </source>
</evidence>
<keyword evidence="20" id="KW-1185">Reference proteome</keyword>
<evidence type="ECO:0000256" key="10">
    <source>
        <dbReference type="ARBA" id="ARBA00023004"/>
    </source>
</evidence>
<evidence type="ECO:0000256" key="11">
    <source>
        <dbReference type="ARBA" id="ARBA00023014"/>
    </source>
</evidence>
<keyword evidence="8 15" id="KW-0479">Metal-binding</keyword>
<dbReference type="PANTHER" id="PTHR13932:SF6">
    <property type="entry name" value="OXYGEN-INDEPENDENT COPROPORPHYRINOGEN III OXIDASE"/>
    <property type="match status" value="1"/>
</dbReference>
<dbReference type="InterPro" id="IPR004558">
    <property type="entry name" value="Coprogen_oxidase_HemN"/>
</dbReference>
<dbReference type="HOGENOM" id="CLU_027579_3_0_10"/>
<dbReference type="STRING" id="926562.Oweho_2092"/>
<keyword evidence="11 15" id="KW-0411">Iron-sulfur</keyword>
<accession>G8R3L1</accession>
<comment type="subcellular location">
    <subcellularLocation>
        <location evidence="1 15">Cytoplasm</location>
    </subcellularLocation>
</comment>
<feature type="binding site" evidence="16">
    <location>
        <position position="240"/>
    </location>
    <ligand>
        <name>S-adenosyl-L-methionine</name>
        <dbReference type="ChEBI" id="CHEBI:59789"/>
        <label>2</label>
    </ligand>
</feature>
<dbReference type="Pfam" id="PF04055">
    <property type="entry name" value="Radical_SAM"/>
    <property type="match status" value="1"/>
</dbReference>
<evidence type="ECO:0000259" key="18">
    <source>
        <dbReference type="PROSITE" id="PS51918"/>
    </source>
</evidence>
<feature type="binding site" evidence="16">
    <location>
        <position position="181"/>
    </location>
    <ligand>
        <name>S-adenosyl-L-methionine</name>
        <dbReference type="ChEBI" id="CHEBI:59789"/>
        <label>2</label>
    </ligand>
</feature>
<dbReference type="SFLD" id="SFLDS00029">
    <property type="entry name" value="Radical_SAM"/>
    <property type="match status" value="1"/>
</dbReference>
<evidence type="ECO:0000256" key="5">
    <source>
        <dbReference type="ARBA" id="ARBA00022485"/>
    </source>
</evidence>
<keyword evidence="5 15" id="KW-0004">4Fe-4S</keyword>
<feature type="binding site" evidence="16">
    <location>
        <position position="109"/>
    </location>
    <ligand>
        <name>S-adenosyl-L-methionine</name>
        <dbReference type="ChEBI" id="CHEBI:59789"/>
        <label>1</label>
    </ligand>
</feature>
<comment type="cofactor">
    <cofactor evidence="15 17">
        <name>[4Fe-4S] cluster</name>
        <dbReference type="ChEBI" id="CHEBI:49883"/>
    </cofactor>
    <text evidence="15 17">Binds 1 [4Fe-4S] cluster. The cluster is coordinated with 3 cysteines and an exchangeable S-adenosyl-L-methionine.</text>
</comment>
<dbReference type="InterPro" id="IPR023404">
    <property type="entry name" value="rSAM_horseshoe"/>
</dbReference>
<evidence type="ECO:0000256" key="17">
    <source>
        <dbReference type="PIRSR" id="PIRSR000167-2"/>
    </source>
</evidence>
<evidence type="ECO:0000256" key="16">
    <source>
        <dbReference type="PIRSR" id="PIRSR000167-1"/>
    </source>
</evidence>
<dbReference type="GO" id="GO:0004109">
    <property type="term" value="F:coproporphyrinogen oxidase activity"/>
    <property type="evidence" value="ECO:0007669"/>
    <property type="project" value="InterPro"/>
</dbReference>
<feature type="binding site" evidence="16">
    <location>
        <begin position="110"/>
        <end position="111"/>
    </location>
    <ligand>
        <name>S-adenosyl-L-methionine</name>
        <dbReference type="ChEBI" id="CHEBI:59789"/>
        <label>2</label>
    </ligand>
</feature>
<dbReference type="GO" id="GO:0006782">
    <property type="term" value="P:protoporphyrinogen IX biosynthetic process"/>
    <property type="evidence" value="ECO:0007669"/>
    <property type="project" value="UniProtKB-UniPathway"/>
</dbReference>
<evidence type="ECO:0000256" key="7">
    <source>
        <dbReference type="ARBA" id="ARBA00022691"/>
    </source>
</evidence>
<dbReference type="SUPFAM" id="SSF102114">
    <property type="entry name" value="Radical SAM enzymes"/>
    <property type="match status" value="1"/>
</dbReference>
<dbReference type="RefSeq" id="WP_014202416.1">
    <property type="nucleotide sequence ID" value="NC_016599.1"/>
</dbReference>
<feature type="binding site" evidence="17">
    <location>
        <position position="62"/>
    </location>
    <ligand>
        <name>[4Fe-4S] cluster</name>
        <dbReference type="ChEBI" id="CHEBI:49883"/>
        <note>4Fe-4S-S-AdoMet</note>
    </ligand>
</feature>
<evidence type="ECO:0000256" key="15">
    <source>
        <dbReference type="PIRNR" id="PIRNR000167"/>
    </source>
</evidence>
<dbReference type="Gene3D" id="3.80.30.20">
    <property type="entry name" value="tm_1862 like domain"/>
    <property type="match status" value="1"/>
</dbReference>
<dbReference type="Gene3D" id="1.10.10.920">
    <property type="match status" value="1"/>
</dbReference>
<organism evidence="19 20">
    <name type="scientific">Owenweeksia hongkongensis (strain DSM 17368 / CIP 108786 / JCM 12287 / NRRL B-23963 / UST20020801)</name>
    <dbReference type="NCBI Taxonomy" id="926562"/>
    <lineage>
        <taxon>Bacteria</taxon>
        <taxon>Pseudomonadati</taxon>
        <taxon>Bacteroidota</taxon>
        <taxon>Flavobacteriia</taxon>
        <taxon>Flavobacteriales</taxon>
        <taxon>Owenweeksiaceae</taxon>
        <taxon>Owenweeksia</taxon>
    </lineage>
</organism>
<reference evidence="19 20" key="1">
    <citation type="journal article" date="2012" name="Stand. Genomic Sci.">
        <title>Genome sequence of the orange-pigmented seawater bacterium Owenweeksia hongkongensis type strain (UST20020801(T)).</title>
        <authorList>
            <person name="Riedel T."/>
            <person name="Held B."/>
            <person name="Nolan M."/>
            <person name="Lucas S."/>
            <person name="Lapidus A."/>
            <person name="Tice H."/>
            <person name="Del Rio T.G."/>
            <person name="Cheng J.F."/>
            <person name="Han C."/>
            <person name="Tapia R."/>
            <person name="Goodwin L.A."/>
            <person name="Pitluck S."/>
            <person name="Liolios K."/>
            <person name="Mavromatis K."/>
            <person name="Pagani I."/>
            <person name="Ivanova N."/>
            <person name="Mikhailova N."/>
            <person name="Pati A."/>
            <person name="Chen A."/>
            <person name="Palaniappan K."/>
            <person name="Rohde M."/>
            <person name="Tindall B.J."/>
            <person name="Detter J.C."/>
            <person name="Goker M."/>
            <person name="Woyke T."/>
            <person name="Bristow J."/>
            <person name="Eisen J.A."/>
            <person name="Markowitz V."/>
            <person name="Hugenholtz P."/>
            <person name="Klenk H.P."/>
            <person name="Kyrpides N.C."/>
        </authorList>
    </citation>
    <scope>NUCLEOTIDE SEQUENCE</scope>
    <source>
        <strain evidence="20">DSM 17368 / JCM 12287 / NRRL B-23963</strain>
    </source>
</reference>
<comment type="subunit">
    <text evidence="4">Monomer.</text>
</comment>
<evidence type="ECO:0000256" key="1">
    <source>
        <dbReference type="ARBA" id="ARBA00004496"/>
    </source>
</evidence>
<gene>
    <name evidence="19" type="ordered locus">Oweho_2092</name>
</gene>
<evidence type="ECO:0000313" key="20">
    <source>
        <dbReference type="Proteomes" id="UP000005631"/>
    </source>
</evidence>
<dbReference type="AlphaFoldDB" id="G8R3L1"/>
<feature type="binding site" evidence="16">
    <location>
        <begin position="64"/>
        <end position="66"/>
    </location>
    <ligand>
        <name>S-adenosyl-L-methionine</name>
        <dbReference type="ChEBI" id="CHEBI:59789"/>
        <label>2</label>
    </ligand>
</feature>
<feature type="binding site" evidence="16">
    <location>
        <position position="169"/>
    </location>
    <ligand>
        <name>S-adenosyl-L-methionine</name>
        <dbReference type="ChEBI" id="CHEBI:59789"/>
        <label>2</label>
    </ligand>
</feature>
<dbReference type="PANTHER" id="PTHR13932">
    <property type="entry name" value="COPROPORPHYRINIGEN III OXIDASE"/>
    <property type="match status" value="1"/>
</dbReference>
<dbReference type="OrthoDB" id="9808022at2"/>
<dbReference type="SFLD" id="SFLDG01082">
    <property type="entry name" value="B12-binding_domain_containing"/>
    <property type="match status" value="1"/>
</dbReference>
<name>G8R3L1_OWEHD</name>
<evidence type="ECO:0000256" key="13">
    <source>
        <dbReference type="ARBA" id="ARBA00024295"/>
    </source>
</evidence>
<dbReference type="GO" id="GO:0051989">
    <property type="term" value="F:coproporphyrinogen dehydrogenase activity"/>
    <property type="evidence" value="ECO:0007669"/>
    <property type="project" value="UniProtKB-EC"/>
</dbReference>
<dbReference type="SFLD" id="SFLDG01065">
    <property type="entry name" value="anaerobic_coproporphyrinogen-I"/>
    <property type="match status" value="1"/>
</dbReference>
<evidence type="ECO:0000256" key="6">
    <source>
        <dbReference type="ARBA" id="ARBA00022490"/>
    </source>
</evidence>
<dbReference type="EC" id="1.3.98.3" evidence="15"/>
<evidence type="ECO:0000256" key="2">
    <source>
        <dbReference type="ARBA" id="ARBA00004785"/>
    </source>
</evidence>
<dbReference type="KEGG" id="oho:Oweho_2092"/>
<dbReference type="InterPro" id="IPR058240">
    <property type="entry name" value="rSAM_sf"/>
</dbReference>
<dbReference type="Proteomes" id="UP000005631">
    <property type="component" value="Chromosome"/>
</dbReference>
<keyword evidence="7 15" id="KW-0949">S-adenosyl-L-methionine</keyword>
<comment type="catalytic activity">
    <reaction evidence="14 15">
        <text>coproporphyrinogen III + 2 S-adenosyl-L-methionine = protoporphyrinogen IX + 2 5'-deoxyadenosine + 2 L-methionine + 2 CO2</text>
        <dbReference type="Rhea" id="RHEA:15425"/>
        <dbReference type="ChEBI" id="CHEBI:16526"/>
        <dbReference type="ChEBI" id="CHEBI:17319"/>
        <dbReference type="ChEBI" id="CHEBI:57307"/>
        <dbReference type="ChEBI" id="CHEBI:57309"/>
        <dbReference type="ChEBI" id="CHEBI:57844"/>
        <dbReference type="ChEBI" id="CHEBI:59789"/>
        <dbReference type="EC" id="1.3.98.3"/>
    </reaction>
</comment>
<comment type="similarity">
    <text evidence="3 15">Belongs to the anaerobic coproporphyrinogen-III oxidase family.</text>
</comment>
<feature type="binding site" evidence="16">
    <location>
        <position position="142"/>
    </location>
    <ligand>
        <name>S-adenosyl-L-methionine</name>
        <dbReference type="ChEBI" id="CHEBI:59789"/>
        <label>1</label>
    </ligand>
</feature>
<keyword evidence="9 15" id="KW-0560">Oxidoreductase</keyword>
<sequence length="448" mass="51892">MDVKLLEKYNVPVPRYTSYPTVPLWDTTQTSAEKWMEHVQMSFAANKEISLYIHLPYCEALCTYCGCNKHITKNHLVEVPYVNAVLKEWRMYTSRLPEKPVIREIHLGGGTPTFFAPENLKKLVEGLLEDAEVAEKYDFSFEAHPNSTTYGHLKTLRELSFNRISIGVQDFDAEIMRIINRFQTIEEIRTVTTQARELGYTSVNFDLIYGLPKQTSAHIAVNLQLLEEFRPDRIAFYSYAHIPDVKKAQRAYSEADLPMGRDKLNLYLQGKSGLEKMGYKDIGMDHFALPGDELYQSFMKGELHRNFMGYTPYHTSLCIALGASSISDSWTAYAQNEKTVKEYLLRVKTEHLPPVIKTHFLTNEDQRLRKHILNLICNDETNWFSEKEHFTFEIQKAFARLEHDGLLKVFPHQVKVTSLGKSFVRNICRTLDARMDRHKQQVTFSKAV</sequence>
<dbReference type="PIRSF" id="PIRSF000167">
    <property type="entry name" value="HemN"/>
    <property type="match status" value="1"/>
</dbReference>
<dbReference type="GO" id="GO:0046872">
    <property type="term" value="F:metal ion binding"/>
    <property type="evidence" value="ECO:0007669"/>
    <property type="project" value="UniProtKB-KW"/>
</dbReference>
<comment type="function">
    <text evidence="13">Involved in the heme biosynthesis. Catalyzes the anaerobic oxidative decarboxylation of propionate groups of rings A and B of coproporphyrinogen III to yield the vinyl groups in protoporphyrinogen IX.</text>
</comment>